<dbReference type="Gene3D" id="3.40.50.300">
    <property type="entry name" value="P-loop containing nucleotide triphosphate hydrolases"/>
    <property type="match status" value="1"/>
</dbReference>
<organism evidence="11 12">
    <name type="scientific">Pogonomyrmex barbatus</name>
    <name type="common">red harvester ant</name>
    <dbReference type="NCBI Taxonomy" id="144034"/>
    <lineage>
        <taxon>Eukaryota</taxon>
        <taxon>Metazoa</taxon>
        <taxon>Ecdysozoa</taxon>
        <taxon>Arthropoda</taxon>
        <taxon>Hexapoda</taxon>
        <taxon>Insecta</taxon>
        <taxon>Pterygota</taxon>
        <taxon>Neoptera</taxon>
        <taxon>Endopterygota</taxon>
        <taxon>Hymenoptera</taxon>
        <taxon>Apocrita</taxon>
        <taxon>Aculeata</taxon>
        <taxon>Formicoidea</taxon>
        <taxon>Formicidae</taxon>
        <taxon>Myrmicinae</taxon>
        <taxon>Pogonomyrmex</taxon>
    </lineage>
</organism>
<keyword evidence="8 9" id="KW-0472">Membrane</keyword>
<keyword evidence="11" id="KW-1185">Reference proteome</keyword>
<feature type="transmembrane region" description="Helical" evidence="9">
    <location>
        <begin position="383"/>
        <end position="403"/>
    </location>
</feature>
<dbReference type="Pfam" id="PF19055">
    <property type="entry name" value="ABC2_membrane_7"/>
    <property type="match status" value="1"/>
</dbReference>
<evidence type="ECO:0000256" key="8">
    <source>
        <dbReference type="ARBA" id="ARBA00023136"/>
    </source>
</evidence>
<dbReference type="InterPro" id="IPR027417">
    <property type="entry name" value="P-loop_NTPase"/>
</dbReference>
<dbReference type="SUPFAM" id="SSF52540">
    <property type="entry name" value="P-loop containing nucleoside triphosphate hydrolases"/>
    <property type="match status" value="1"/>
</dbReference>
<evidence type="ECO:0000256" key="7">
    <source>
        <dbReference type="ARBA" id="ARBA00022989"/>
    </source>
</evidence>
<dbReference type="RefSeq" id="XP_011634748.1">
    <property type="nucleotide sequence ID" value="XM_011636446.2"/>
</dbReference>
<dbReference type="GeneID" id="105425608"/>
<dbReference type="PROSITE" id="PS50893">
    <property type="entry name" value="ABC_TRANSPORTER_2"/>
    <property type="match status" value="1"/>
</dbReference>
<evidence type="ECO:0000256" key="6">
    <source>
        <dbReference type="ARBA" id="ARBA00022840"/>
    </source>
</evidence>
<dbReference type="InterPro" id="IPR003593">
    <property type="entry name" value="AAA+_ATPase"/>
</dbReference>
<dbReference type="FunFam" id="3.40.50.300:FF:001077">
    <property type="entry name" value="Uncharacterized protein, isoform A"/>
    <property type="match status" value="1"/>
</dbReference>
<feature type="transmembrane region" description="Helical" evidence="9">
    <location>
        <begin position="460"/>
        <end position="485"/>
    </location>
</feature>
<feature type="transmembrane region" description="Helical" evidence="9">
    <location>
        <begin position="573"/>
        <end position="596"/>
    </location>
</feature>
<dbReference type="Pfam" id="PF00005">
    <property type="entry name" value="ABC_tran"/>
    <property type="match status" value="1"/>
</dbReference>
<evidence type="ECO:0000259" key="10">
    <source>
        <dbReference type="PROSITE" id="PS50893"/>
    </source>
</evidence>
<evidence type="ECO:0000256" key="5">
    <source>
        <dbReference type="ARBA" id="ARBA00022741"/>
    </source>
</evidence>
<sequence length="603" mass="69333">MSTRRRETNALCMSRARMVDIQFKDLSYEVQVSKFKYRGTKKQILKGMNGIFKSTELTAIMGPSGAGKSTLLNILSGFQQGQLQGTVEYISSEGKQNWDMYKKQSCYIQQSDNLYGLFTVQESMMMATYLKIGSNATKMFRQLVIDNILETLKLTKVKETKVDRLSGGQKKRLSIALELIDNPPIMFLDEPTTGLDSMASLQCIVALKTLAKSGRTVICTIHQPSAALYQMFDYIYLVVDGRCMYAGTPDDTVSYFAQLGFQCPQYHNPADYMLEVVNQEYGDYSNQLVVAAKEYCQREETSLKVRIMREASFYNEKTKLMLDPPSELIKFKVLLYRYILIIYRDWSVSHIKLLLHFLVAVLLGLLFEKAGKDANKTLNNVGFLLVTSLYFIYTSMIPAVLKFPLEMAILKKERFNNWYQLRTYYAATLVTTLPLQIFFTFIYSAVSYVLTSQPMEWNRFFMFLLIIALTSFISEGIGLGLGAIFNPINGTFFGAITTCAMLSLAGFLILFNHMPKFLYYISYINYFRYSVDGLVQAIYGFQREKLICPSQYDYCHFRIPSLLLEELRMSKSIFWVDAVVLFAWFVIIRIMVYISLKKRLSKI</sequence>
<reference evidence="12" key="1">
    <citation type="submission" date="2025-08" db="UniProtKB">
        <authorList>
            <consortium name="RefSeq"/>
        </authorList>
    </citation>
    <scope>IDENTIFICATION</scope>
</reference>
<dbReference type="GO" id="GO:0016887">
    <property type="term" value="F:ATP hydrolysis activity"/>
    <property type="evidence" value="ECO:0007669"/>
    <property type="project" value="InterPro"/>
</dbReference>
<dbReference type="InterPro" id="IPR003439">
    <property type="entry name" value="ABC_transporter-like_ATP-bd"/>
</dbReference>
<dbReference type="Pfam" id="PF01061">
    <property type="entry name" value="ABC2_membrane"/>
    <property type="match status" value="1"/>
</dbReference>
<dbReference type="PANTHER" id="PTHR48041:SF32">
    <property type="entry name" value="PROTEIN WHITE-LIKE PROTEIN"/>
    <property type="match status" value="1"/>
</dbReference>
<dbReference type="GO" id="GO:0140359">
    <property type="term" value="F:ABC-type transporter activity"/>
    <property type="evidence" value="ECO:0007669"/>
    <property type="project" value="InterPro"/>
</dbReference>
<dbReference type="PANTHER" id="PTHR48041">
    <property type="entry name" value="ABC TRANSPORTER G FAMILY MEMBER 28"/>
    <property type="match status" value="1"/>
</dbReference>
<evidence type="ECO:0000256" key="3">
    <source>
        <dbReference type="ARBA" id="ARBA00022448"/>
    </source>
</evidence>
<evidence type="ECO:0000256" key="9">
    <source>
        <dbReference type="SAM" id="Phobius"/>
    </source>
</evidence>
<protein>
    <submittedName>
        <fullName evidence="12">ATP-binding cassette sub-family G member 1</fullName>
    </submittedName>
</protein>
<dbReference type="InterPro" id="IPR050352">
    <property type="entry name" value="ABCG_transporters"/>
</dbReference>
<dbReference type="GO" id="GO:0005886">
    <property type="term" value="C:plasma membrane"/>
    <property type="evidence" value="ECO:0007669"/>
    <property type="project" value="TreeGrafter"/>
</dbReference>
<comment type="subcellular location">
    <subcellularLocation>
        <location evidence="1">Membrane</location>
        <topology evidence="1">Multi-pass membrane protein</topology>
    </subcellularLocation>
</comment>
<dbReference type="InterPro" id="IPR013525">
    <property type="entry name" value="ABC2_TM"/>
</dbReference>
<feature type="transmembrane region" description="Helical" evidence="9">
    <location>
        <begin position="353"/>
        <end position="371"/>
    </location>
</feature>
<dbReference type="GO" id="GO:0005524">
    <property type="term" value="F:ATP binding"/>
    <property type="evidence" value="ECO:0007669"/>
    <property type="project" value="UniProtKB-KW"/>
</dbReference>
<feature type="transmembrane region" description="Helical" evidence="9">
    <location>
        <begin position="424"/>
        <end position="448"/>
    </location>
</feature>
<keyword evidence="6 12" id="KW-0067">ATP-binding</keyword>
<dbReference type="SMART" id="SM00382">
    <property type="entry name" value="AAA"/>
    <property type="match status" value="1"/>
</dbReference>
<feature type="domain" description="ABC transporter" evidence="10">
    <location>
        <begin position="21"/>
        <end position="265"/>
    </location>
</feature>
<dbReference type="PROSITE" id="PS00211">
    <property type="entry name" value="ABC_TRANSPORTER_1"/>
    <property type="match status" value="1"/>
</dbReference>
<evidence type="ECO:0000256" key="4">
    <source>
        <dbReference type="ARBA" id="ARBA00022692"/>
    </source>
</evidence>
<evidence type="ECO:0000313" key="12">
    <source>
        <dbReference type="RefSeq" id="XP_011634748.1"/>
    </source>
</evidence>
<dbReference type="InterPro" id="IPR043926">
    <property type="entry name" value="ABCG_dom"/>
</dbReference>
<dbReference type="AlphaFoldDB" id="A0A6I9WS79"/>
<evidence type="ECO:0000256" key="2">
    <source>
        <dbReference type="ARBA" id="ARBA00005814"/>
    </source>
</evidence>
<evidence type="ECO:0000313" key="11">
    <source>
        <dbReference type="Proteomes" id="UP000504615"/>
    </source>
</evidence>
<keyword evidence="4 9" id="KW-0812">Transmembrane</keyword>
<dbReference type="KEGG" id="pbar:105425608"/>
<keyword evidence="7 9" id="KW-1133">Transmembrane helix</keyword>
<name>A0A6I9WS79_9HYME</name>
<evidence type="ECO:0000256" key="1">
    <source>
        <dbReference type="ARBA" id="ARBA00004141"/>
    </source>
</evidence>
<keyword evidence="5" id="KW-0547">Nucleotide-binding</keyword>
<comment type="similarity">
    <text evidence="2">Belongs to the ABC transporter superfamily. ABCG family. Eye pigment precursor importer (TC 3.A.1.204) subfamily.</text>
</comment>
<keyword evidence="3" id="KW-0813">Transport</keyword>
<dbReference type="OrthoDB" id="66620at2759"/>
<accession>A0A6I9WS79</accession>
<gene>
    <name evidence="12" type="primary">LOC105425608</name>
</gene>
<dbReference type="Proteomes" id="UP000504615">
    <property type="component" value="Unplaced"/>
</dbReference>
<proteinExistence type="inferred from homology"/>
<feature type="transmembrane region" description="Helical" evidence="9">
    <location>
        <begin position="492"/>
        <end position="511"/>
    </location>
</feature>
<dbReference type="InterPro" id="IPR017871">
    <property type="entry name" value="ABC_transporter-like_CS"/>
</dbReference>